<dbReference type="GO" id="GO:0006139">
    <property type="term" value="P:nucleobase-containing compound metabolic process"/>
    <property type="evidence" value="ECO:0007669"/>
    <property type="project" value="InterPro"/>
</dbReference>
<keyword evidence="1" id="KW-0175">Coiled coil</keyword>
<dbReference type="SUPFAM" id="SSF158832">
    <property type="entry name" value="Tex N-terminal region-like"/>
    <property type="match status" value="1"/>
</dbReference>
<keyword evidence="4" id="KW-1185">Reference proteome</keyword>
<dbReference type="InterPro" id="IPR012340">
    <property type="entry name" value="NA-bd_OB-fold"/>
</dbReference>
<dbReference type="Pfam" id="PF16921">
    <property type="entry name" value="Tex_YqgF"/>
    <property type="match status" value="1"/>
</dbReference>
<evidence type="ECO:0000313" key="4">
    <source>
        <dbReference type="Proteomes" id="UP000234335"/>
    </source>
</evidence>
<dbReference type="CDD" id="cd05685">
    <property type="entry name" value="S1_Tex"/>
    <property type="match status" value="1"/>
</dbReference>
<dbReference type="InterPro" id="IPR023323">
    <property type="entry name" value="Tex-like_dom_sf"/>
</dbReference>
<dbReference type="GO" id="GO:0003735">
    <property type="term" value="F:structural constituent of ribosome"/>
    <property type="evidence" value="ECO:0007669"/>
    <property type="project" value="TreeGrafter"/>
</dbReference>
<dbReference type="InterPro" id="IPR041692">
    <property type="entry name" value="HHH_9"/>
</dbReference>
<dbReference type="PANTHER" id="PTHR10724">
    <property type="entry name" value="30S RIBOSOMAL PROTEIN S1"/>
    <property type="match status" value="1"/>
</dbReference>
<dbReference type="SUPFAM" id="SSF50249">
    <property type="entry name" value="Nucleic acid-binding proteins"/>
    <property type="match status" value="1"/>
</dbReference>
<accession>A0A2I1MAF4</accession>
<feature type="domain" description="S1 motif" evidence="2">
    <location>
        <begin position="623"/>
        <end position="692"/>
    </location>
</feature>
<dbReference type="SUPFAM" id="SSF53098">
    <property type="entry name" value="Ribonuclease H-like"/>
    <property type="match status" value="1"/>
</dbReference>
<dbReference type="SMART" id="SM00316">
    <property type="entry name" value="S1"/>
    <property type="match status" value="1"/>
</dbReference>
<dbReference type="GO" id="GO:0006412">
    <property type="term" value="P:translation"/>
    <property type="evidence" value="ECO:0007669"/>
    <property type="project" value="TreeGrafter"/>
</dbReference>
<dbReference type="FunFam" id="1.10.10.650:FF:000001">
    <property type="entry name" value="S1 RNA-binding domain 1"/>
    <property type="match status" value="1"/>
</dbReference>
<dbReference type="Gene3D" id="3.30.420.140">
    <property type="entry name" value="YqgF/RNase H-like domain"/>
    <property type="match status" value="1"/>
</dbReference>
<dbReference type="Gene3D" id="2.40.50.140">
    <property type="entry name" value="Nucleic acid-binding proteins"/>
    <property type="match status" value="1"/>
</dbReference>
<gene>
    <name evidence="3" type="ORF">CYJ34_04760</name>
</gene>
<dbReference type="EMBL" id="PKGS01000002">
    <property type="protein sequence ID" value="PKZ17098.1"/>
    <property type="molecule type" value="Genomic_DNA"/>
</dbReference>
<dbReference type="InterPro" id="IPR032639">
    <property type="entry name" value="Tex_YqgF"/>
</dbReference>
<dbReference type="Pfam" id="PF00575">
    <property type="entry name" value="S1"/>
    <property type="match status" value="1"/>
</dbReference>
<dbReference type="InterPro" id="IPR037027">
    <property type="entry name" value="YqgF/RNaseH-like_dom_sf"/>
</dbReference>
<dbReference type="GO" id="GO:0005737">
    <property type="term" value="C:cytoplasm"/>
    <property type="evidence" value="ECO:0007669"/>
    <property type="project" value="UniProtKB-ARBA"/>
</dbReference>
<proteinExistence type="predicted"/>
<dbReference type="AlphaFoldDB" id="A0A2I1MAF4"/>
<evidence type="ECO:0000313" key="3">
    <source>
        <dbReference type="EMBL" id="PKZ17098.1"/>
    </source>
</evidence>
<dbReference type="InterPro" id="IPR012337">
    <property type="entry name" value="RNaseH-like_sf"/>
</dbReference>
<dbReference type="PROSITE" id="PS50126">
    <property type="entry name" value="S1"/>
    <property type="match status" value="1"/>
</dbReference>
<comment type="caution">
    <text evidence="3">The sequence shown here is derived from an EMBL/GenBank/DDBJ whole genome shotgun (WGS) entry which is preliminary data.</text>
</comment>
<dbReference type="Pfam" id="PF22706">
    <property type="entry name" value="Tex_central_region"/>
    <property type="match status" value="1"/>
</dbReference>
<dbReference type="InterPro" id="IPR023319">
    <property type="entry name" value="Tex-like_HTH_dom_sf"/>
</dbReference>
<organism evidence="3 4">
    <name type="scientific">Anaerococcus octavius</name>
    <dbReference type="NCBI Taxonomy" id="54007"/>
    <lineage>
        <taxon>Bacteria</taxon>
        <taxon>Bacillati</taxon>
        <taxon>Bacillota</taxon>
        <taxon>Tissierellia</taxon>
        <taxon>Tissierellales</taxon>
        <taxon>Peptoniphilaceae</taxon>
        <taxon>Anaerococcus</taxon>
    </lineage>
</organism>
<sequence length="693" mass="78486">MNITQILSEQLNIDKKNIENVINLLDDGSTVAFIARYRKEKTGNLNDVDIRNIEKNLNKLRNIENRQEEIISSLKSQDKLSDELKERILSANSLTILEDIYAPYKKRRKTRADKAKDLGLEPLYKFLITDANNQKNALEYAENFVNEELETPESAIEKSLDIFAEDISNNVDARNIIRRDGMIRAKLISTQKDDPEKVYETYYDFCKRIRDIKSYQILAINRAEREGALSVKLEFADAYNKKLIADLYQANNDYQKELLDISVDDAYKRLILPSITTELRNFLTESAEDESIKVFSKNLKPYFLQRPIKGKNVMGLDPGFRTGCKVAVVDLNGKYLDKAVVYPVQPHNKEEESIKILNDLIEKYNVNLIALGNATASRETELFVNKLIEQSDKNLAYAVVNEAGASVYSASPLGEEEFPDLDVTIRGAISMARRLQDPMAELVKIEPKHIGVGQYQHDLNEKKLDDELSKVVEDAVNEVGVTINNASYKLLSYVSGLNPTLAKRIEDSFKEGTLVYRKDLKNIKGLGDKTYKLAAGFLRFPDSPEILDNTGVHPESYKIAKKLENYDLNKADVNELSKELDVGVPTLEDIIKELQKPGRDPREDNPEVLTKSEIMTIDDIEIGDELKGKVRNVTDFGAFVDIGVGTDGLVHISKMSDKFITDPNEILKNSDIINVKVIDIDKEKSRISLSMIN</sequence>
<dbReference type="InterPro" id="IPR006641">
    <property type="entry name" value="YqgF/RNaseH-like_dom"/>
</dbReference>
<dbReference type="Pfam" id="PF12836">
    <property type="entry name" value="HHH_3"/>
    <property type="match status" value="1"/>
</dbReference>
<dbReference type="GO" id="GO:0003729">
    <property type="term" value="F:mRNA binding"/>
    <property type="evidence" value="ECO:0007669"/>
    <property type="project" value="UniProtKB-ARBA"/>
</dbReference>
<protein>
    <submittedName>
        <fullName evidence="3">RNA-binding transcriptional accessory protein</fullName>
    </submittedName>
</protein>
<dbReference type="SUPFAM" id="SSF47781">
    <property type="entry name" value="RuvA domain 2-like"/>
    <property type="match status" value="2"/>
</dbReference>
<dbReference type="InterPro" id="IPR050437">
    <property type="entry name" value="Ribos_protein_bS1-like"/>
</dbReference>
<dbReference type="InterPro" id="IPR003029">
    <property type="entry name" value="S1_domain"/>
</dbReference>
<evidence type="ECO:0000259" key="2">
    <source>
        <dbReference type="PROSITE" id="PS50126"/>
    </source>
</evidence>
<dbReference type="PANTHER" id="PTHR10724:SF10">
    <property type="entry name" value="S1 RNA-BINDING DOMAIN-CONTAINING PROTEIN 1"/>
    <property type="match status" value="1"/>
</dbReference>
<dbReference type="InterPro" id="IPR018974">
    <property type="entry name" value="Tex-like_N"/>
</dbReference>
<dbReference type="FunFam" id="2.40.50.140:FF:000051">
    <property type="entry name" value="RNA-binding transcriptional accessory protein"/>
    <property type="match status" value="1"/>
</dbReference>
<dbReference type="InterPro" id="IPR044146">
    <property type="entry name" value="S1_Tex"/>
</dbReference>
<dbReference type="Pfam" id="PF09371">
    <property type="entry name" value="Tex_N"/>
    <property type="match status" value="1"/>
</dbReference>
<reference evidence="3 4" key="1">
    <citation type="submission" date="2017-12" db="EMBL/GenBank/DDBJ databases">
        <title>Phylogenetic diversity of female urinary microbiome.</title>
        <authorList>
            <person name="Thomas-White K."/>
            <person name="Wolfe A.J."/>
        </authorList>
    </citation>
    <scope>NUCLEOTIDE SEQUENCE [LARGE SCALE GENOMIC DNA]</scope>
    <source>
        <strain evidence="3 4">UMB0119</strain>
    </source>
</reference>
<dbReference type="Gene3D" id="1.10.150.310">
    <property type="entry name" value="Tex RuvX-like domain-like"/>
    <property type="match status" value="1"/>
</dbReference>
<name>A0A2I1MAF4_9FIRM</name>
<dbReference type="Pfam" id="PF17674">
    <property type="entry name" value="HHH_9"/>
    <property type="match status" value="1"/>
</dbReference>
<dbReference type="FunFam" id="3.30.420.140:FF:000001">
    <property type="entry name" value="RNA-binding transcriptional accessory protein"/>
    <property type="match status" value="1"/>
</dbReference>
<dbReference type="SMART" id="SM00732">
    <property type="entry name" value="YqgFc"/>
    <property type="match status" value="1"/>
</dbReference>
<dbReference type="RefSeq" id="WP_101540169.1">
    <property type="nucleotide sequence ID" value="NZ_CALTZC010000018.1"/>
</dbReference>
<dbReference type="InterPro" id="IPR010994">
    <property type="entry name" value="RuvA_2-like"/>
</dbReference>
<evidence type="ECO:0000256" key="1">
    <source>
        <dbReference type="SAM" id="Coils"/>
    </source>
</evidence>
<feature type="coiled-coil region" evidence="1">
    <location>
        <begin position="50"/>
        <end position="77"/>
    </location>
</feature>
<dbReference type="Gene3D" id="1.10.3500.10">
    <property type="entry name" value="Tex N-terminal region-like"/>
    <property type="match status" value="1"/>
</dbReference>
<dbReference type="InterPro" id="IPR055179">
    <property type="entry name" value="Tex-like_central_region"/>
</dbReference>
<dbReference type="Gene3D" id="1.10.10.650">
    <property type="entry name" value="RuvA domain 2-like"/>
    <property type="match status" value="1"/>
</dbReference>
<dbReference type="Proteomes" id="UP000234335">
    <property type="component" value="Unassembled WGS sequence"/>
</dbReference>